<feature type="transmembrane region" description="Helical" evidence="2">
    <location>
        <begin position="315"/>
        <end position="335"/>
    </location>
</feature>
<evidence type="ECO:0000256" key="1">
    <source>
        <dbReference type="SAM" id="MobiDB-lite"/>
    </source>
</evidence>
<accession>A0A8J3J107</accession>
<feature type="transmembrane region" description="Helical" evidence="2">
    <location>
        <begin position="136"/>
        <end position="157"/>
    </location>
</feature>
<feature type="transmembrane region" description="Helical" evidence="2">
    <location>
        <begin position="454"/>
        <end position="474"/>
    </location>
</feature>
<keyword evidence="2" id="KW-0472">Membrane</keyword>
<reference evidence="3" key="1">
    <citation type="submission" date="2021-01" db="EMBL/GenBank/DDBJ databases">
        <title>Whole genome shotgun sequence of Actinocatenispora rupis NBRC 107355.</title>
        <authorList>
            <person name="Komaki H."/>
            <person name="Tamura T."/>
        </authorList>
    </citation>
    <scope>NUCLEOTIDE SEQUENCE</scope>
    <source>
        <strain evidence="3">NBRC 107355</strain>
    </source>
</reference>
<dbReference type="CDD" id="cd21807">
    <property type="entry name" value="ABC-2_lan_permease_MutE_EpiE-like"/>
    <property type="match status" value="1"/>
</dbReference>
<sequence>MSAEVGTWGAISAERLRWRRSTAGRLPVIGFAAACVEGLLYLAGSVRHDWAALTHWQILWVTGLGPISVGLLAGLLGRRERTARGGGAWWRPVSPLRAHLAQSAVLAVHAFALQLLVLVAALPFGWLDGLSFPGPLGTVAVLALVQWGASLVLLTVAHHLAVRFGLFAAVGFGLVWAIAGTLTAERGLWWLQPWSWSVRAALPLVGTHANGIPVAAGDPLATASPWPPVLLTVALAVPLAVLGGLARPHRHGGGGTERRARPVATVPTGRRPWRGGTGRALATSLRRTAVGPLLAATVLVVLASLVLWADPHATVQFVGLAVIPAGAALLPVLVWQATAPAWRSLAVRPAGPARLATALLALLGTAVAALVACTVLALVLAGMPPGRALAFGLLAGTTAAMLVCWHLFLVVRFGIGVTLGAAAVGLLGALVVGGSSLAYTLWPAAPWAWAATGTAGYRMLVCVPVSLLLTGILVPACRRAARRAAATAD</sequence>
<feature type="transmembrane region" description="Helical" evidence="2">
    <location>
        <begin position="164"/>
        <end position="184"/>
    </location>
</feature>
<evidence type="ECO:0000313" key="4">
    <source>
        <dbReference type="Proteomes" id="UP000612808"/>
    </source>
</evidence>
<proteinExistence type="predicted"/>
<feature type="transmembrane region" description="Helical" evidence="2">
    <location>
        <begin position="417"/>
        <end position="442"/>
    </location>
</feature>
<organism evidence="3 4">
    <name type="scientific">Actinocatenispora rupis</name>
    <dbReference type="NCBI Taxonomy" id="519421"/>
    <lineage>
        <taxon>Bacteria</taxon>
        <taxon>Bacillati</taxon>
        <taxon>Actinomycetota</taxon>
        <taxon>Actinomycetes</taxon>
        <taxon>Micromonosporales</taxon>
        <taxon>Micromonosporaceae</taxon>
        <taxon>Actinocatenispora</taxon>
    </lineage>
</organism>
<evidence type="ECO:0008006" key="5">
    <source>
        <dbReference type="Google" id="ProtNLM"/>
    </source>
</evidence>
<feature type="transmembrane region" description="Helical" evidence="2">
    <location>
        <begin position="289"/>
        <end position="309"/>
    </location>
</feature>
<feature type="transmembrane region" description="Helical" evidence="2">
    <location>
        <begin position="226"/>
        <end position="246"/>
    </location>
</feature>
<keyword evidence="4" id="KW-1185">Reference proteome</keyword>
<dbReference type="InterPro" id="IPR021205">
    <property type="entry name" value="Lanti_perm_SpaE/MutE/EpiE-like"/>
</dbReference>
<name>A0A8J3J107_9ACTN</name>
<feature type="transmembrane region" description="Helical" evidence="2">
    <location>
        <begin position="388"/>
        <end position="410"/>
    </location>
</feature>
<feature type="transmembrane region" description="Helical" evidence="2">
    <location>
        <begin position="56"/>
        <end position="77"/>
    </location>
</feature>
<dbReference type="EMBL" id="BOMB01000004">
    <property type="protein sequence ID" value="GID09962.1"/>
    <property type="molecule type" value="Genomic_DNA"/>
</dbReference>
<dbReference type="Proteomes" id="UP000612808">
    <property type="component" value="Unassembled WGS sequence"/>
</dbReference>
<dbReference type="AlphaFoldDB" id="A0A8J3J107"/>
<comment type="caution">
    <text evidence="3">The sequence shown here is derived from an EMBL/GenBank/DDBJ whole genome shotgun (WGS) entry which is preliminary data.</text>
</comment>
<evidence type="ECO:0000256" key="2">
    <source>
        <dbReference type="SAM" id="Phobius"/>
    </source>
</evidence>
<feature type="transmembrane region" description="Helical" evidence="2">
    <location>
        <begin position="355"/>
        <end position="382"/>
    </location>
</feature>
<feature type="region of interest" description="Disordered" evidence="1">
    <location>
        <begin position="250"/>
        <end position="269"/>
    </location>
</feature>
<keyword evidence="2" id="KW-1133">Transmembrane helix</keyword>
<dbReference type="RefSeq" id="WP_203655020.1">
    <property type="nucleotide sequence ID" value="NZ_BAAAZM010000002.1"/>
</dbReference>
<feature type="transmembrane region" description="Helical" evidence="2">
    <location>
        <begin position="26"/>
        <end position="44"/>
    </location>
</feature>
<protein>
    <recommendedName>
        <fullName evidence="5">ABC-2 type transport system permease protein</fullName>
    </recommendedName>
</protein>
<gene>
    <name evidence="3" type="ORF">Aru02nite_08510</name>
</gene>
<feature type="transmembrane region" description="Helical" evidence="2">
    <location>
        <begin position="98"/>
        <end position="124"/>
    </location>
</feature>
<keyword evidence="2" id="KW-0812">Transmembrane</keyword>
<evidence type="ECO:0000313" key="3">
    <source>
        <dbReference type="EMBL" id="GID09962.1"/>
    </source>
</evidence>